<dbReference type="PATRIC" id="fig|797516.3.peg.1226"/>
<accession>H1LFJ8</accession>
<keyword evidence="1" id="KW-1133">Transmembrane helix</keyword>
<keyword evidence="1" id="KW-0812">Transmembrane</keyword>
<dbReference type="HOGENOM" id="CLU_1784420_0_0_9"/>
<feature type="transmembrane region" description="Helical" evidence="1">
    <location>
        <begin position="117"/>
        <end position="143"/>
    </location>
</feature>
<dbReference type="STRING" id="797516.HMPREF9104_01374"/>
<feature type="transmembrane region" description="Helical" evidence="1">
    <location>
        <begin position="91"/>
        <end position="111"/>
    </location>
</feature>
<evidence type="ECO:0000313" key="3">
    <source>
        <dbReference type="Proteomes" id="UP000005025"/>
    </source>
</evidence>
<keyword evidence="1" id="KW-0472">Membrane</keyword>
<sequence>MKLVAPLFLVATWAGKLRQDFKLRKRVRVKMKANKYITHYFKTNSTEYRQAVINQQTFRIGKRVFHLSTLCWMLLIVSLSLLAISETSDLGFTLFGIAILGFIDVVNASLIARGLGIISSIILSTLLTLIFGGLLLFLAAILFHF</sequence>
<organism evidence="2 3">
    <name type="scientific">Lentilactobacillus kisonensis F0435</name>
    <dbReference type="NCBI Taxonomy" id="797516"/>
    <lineage>
        <taxon>Bacteria</taxon>
        <taxon>Bacillati</taxon>
        <taxon>Bacillota</taxon>
        <taxon>Bacilli</taxon>
        <taxon>Lactobacillales</taxon>
        <taxon>Lactobacillaceae</taxon>
        <taxon>Lentilactobacillus</taxon>
    </lineage>
</organism>
<dbReference type="AlphaFoldDB" id="H1LFJ8"/>
<dbReference type="EMBL" id="AGRJ01000131">
    <property type="protein sequence ID" value="EHO51713.1"/>
    <property type="molecule type" value="Genomic_DNA"/>
</dbReference>
<gene>
    <name evidence="2" type="ORF">HMPREF9104_01374</name>
</gene>
<name>H1LFJ8_9LACO</name>
<dbReference type="Proteomes" id="UP000005025">
    <property type="component" value="Unassembled WGS sequence"/>
</dbReference>
<evidence type="ECO:0000256" key="1">
    <source>
        <dbReference type="SAM" id="Phobius"/>
    </source>
</evidence>
<comment type="caution">
    <text evidence="2">The sequence shown here is derived from an EMBL/GenBank/DDBJ whole genome shotgun (WGS) entry which is preliminary data.</text>
</comment>
<proteinExistence type="predicted"/>
<reference evidence="2 3" key="1">
    <citation type="submission" date="2011-09" db="EMBL/GenBank/DDBJ databases">
        <authorList>
            <person name="Weinstock G."/>
            <person name="Sodergren E."/>
            <person name="Clifton S."/>
            <person name="Fulton L."/>
            <person name="Fulton B."/>
            <person name="Courtney L."/>
            <person name="Fronick C."/>
            <person name="Harrison M."/>
            <person name="Strong C."/>
            <person name="Farmer C."/>
            <person name="Delahaunty K."/>
            <person name="Markovic C."/>
            <person name="Hall O."/>
            <person name="Minx P."/>
            <person name="Tomlinson C."/>
            <person name="Mitreva M."/>
            <person name="Hou S."/>
            <person name="Chen J."/>
            <person name="Wollam A."/>
            <person name="Pepin K.H."/>
            <person name="Johnson M."/>
            <person name="Bhonagiri V."/>
            <person name="Zhang X."/>
            <person name="Suruliraj S."/>
            <person name="Warren W."/>
            <person name="Chinwalla A."/>
            <person name="Mardis E.R."/>
            <person name="Wilson R.K."/>
        </authorList>
    </citation>
    <scope>NUCLEOTIDE SEQUENCE [LARGE SCALE GENOMIC DNA]</scope>
    <source>
        <strain evidence="2 3">F0435</strain>
    </source>
</reference>
<protein>
    <submittedName>
        <fullName evidence="2">Uncharacterized protein</fullName>
    </submittedName>
</protein>
<feature type="transmembrane region" description="Helical" evidence="1">
    <location>
        <begin position="64"/>
        <end position="84"/>
    </location>
</feature>
<evidence type="ECO:0000313" key="2">
    <source>
        <dbReference type="EMBL" id="EHO51713.1"/>
    </source>
</evidence>